<proteinExistence type="predicted"/>
<keyword evidence="2" id="KW-0812">Transmembrane</keyword>
<evidence type="ECO:0000313" key="3">
    <source>
        <dbReference type="EMBL" id="KAK3318881.1"/>
    </source>
</evidence>
<comment type="caution">
    <text evidence="3">The sequence shown here is derived from an EMBL/GenBank/DDBJ whole genome shotgun (WGS) entry which is preliminary data.</text>
</comment>
<evidence type="ECO:0000313" key="4">
    <source>
        <dbReference type="Proteomes" id="UP001283341"/>
    </source>
</evidence>
<keyword evidence="2" id="KW-0472">Membrane</keyword>
<dbReference type="AlphaFoldDB" id="A0AAE0I5K3"/>
<dbReference type="Proteomes" id="UP001283341">
    <property type="component" value="Unassembled WGS sequence"/>
</dbReference>
<reference evidence="3" key="2">
    <citation type="submission" date="2023-06" db="EMBL/GenBank/DDBJ databases">
        <authorList>
            <consortium name="Lawrence Berkeley National Laboratory"/>
            <person name="Haridas S."/>
            <person name="Hensen N."/>
            <person name="Bonometti L."/>
            <person name="Westerberg I."/>
            <person name="Brannstrom I.O."/>
            <person name="Guillou S."/>
            <person name="Cros-Aarteil S."/>
            <person name="Calhoun S."/>
            <person name="Kuo A."/>
            <person name="Mondo S."/>
            <person name="Pangilinan J."/>
            <person name="Riley R."/>
            <person name="Labutti K."/>
            <person name="Andreopoulos B."/>
            <person name="Lipzen A."/>
            <person name="Chen C."/>
            <person name="Yanf M."/>
            <person name="Daum C."/>
            <person name="Ng V."/>
            <person name="Clum A."/>
            <person name="Steindorff A."/>
            <person name="Ohm R."/>
            <person name="Martin F."/>
            <person name="Silar P."/>
            <person name="Natvig D."/>
            <person name="Lalanne C."/>
            <person name="Gautier V."/>
            <person name="Ament-Velasquez S.L."/>
            <person name="Kruys A."/>
            <person name="Hutchinson M.I."/>
            <person name="Powell A.J."/>
            <person name="Barry K."/>
            <person name="Miller A.N."/>
            <person name="Grigoriev I.V."/>
            <person name="Debuchy R."/>
            <person name="Gladieux P."/>
            <person name="Thoren M.H."/>
            <person name="Johannesson H."/>
        </authorList>
    </citation>
    <scope>NUCLEOTIDE SEQUENCE</scope>
    <source>
        <strain evidence="3">CBS 118394</strain>
    </source>
</reference>
<evidence type="ECO:0000256" key="1">
    <source>
        <dbReference type="SAM" id="MobiDB-lite"/>
    </source>
</evidence>
<name>A0AAE0I5K3_9PEZI</name>
<feature type="transmembrane region" description="Helical" evidence="2">
    <location>
        <begin position="48"/>
        <end position="71"/>
    </location>
</feature>
<evidence type="ECO:0000256" key="2">
    <source>
        <dbReference type="SAM" id="Phobius"/>
    </source>
</evidence>
<reference evidence="3" key="1">
    <citation type="journal article" date="2023" name="Mol. Phylogenet. Evol.">
        <title>Genome-scale phylogeny and comparative genomics of the fungal order Sordariales.</title>
        <authorList>
            <person name="Hensen N."/>
            <person name="Bonometti L."/>
            <person name="Westerberg I."/>
            <person name="Brannstrom I.O."/>
            <person name="Guillou S."/>
            <person name="Cros-Aarteil S."/>
            <person name="Calhoun S."/>
            <person name="Haridas S."/>
            <person name="Kuo A."/>
            <person name="Mondo S."/>
            <person name="Pangilinan J."/>
            <person name="Riley R."/>
            <person name="LaButti K."/>
            <person name="Andreopoulos B."/>
            <person name="Lipzen A."/>
            <person name="Chen C."/>
            <person name="Yan M."/>
            <person name="Daum C."/>
            <person name="Ng V."/>
            <person name="Clum A."/>
            <person name="Steindorff A."/>
            <person name="Ohm R.A."/>
            <person name="Martin F."/>
            <person name="Silar P."/>
            <person name="Natvig D.O."/>
            <person name="Lalanne C."/>
            <person name="Gautier V."/>
            <person name="Ament-Velasquez S.L."/>
            <person name="Kruys A."/>
            <person name="Hutchinson M.I."/>
            <person name="Powell A.J."/>
            <person name="Barry K."/>
            <person name="Miller A.N."/>
            <person name="Grigoriev I.V."/>
            <person name="Debuchy R."/>
            <person name="Gladieux P."/>
            <person name="Hiltunen Thoren M."/>
            <person name="Johannesson H."/>
        </authorList>
    </citation>
    <scope>NUCLEOTIDE SEQUENCE</scope>
    <source>
        <strain evidence="3">CBS 118394</strain>
    </source>
</reference>
<dbReference type="EMBL" id="JAUEDM010000004">
    <property type="protein sequence ID" value="KAK3318881.1"/>
    <property type="molecule type" value="Genomic_DNA"/>
</dbReference>
<keyword evidence="4" id="KW-1185">Reference proteome</keyword>
<protein>
    <submittedName>
        <fullName evidence="3">Uncharacterized protein</fullName>
    </submittedName>
</protein>
<sequence length="257" mass="29918">MASRAEYSPISRQSMSGDRDMAAQSLLSEEEKDFSFNQHRRFHQRYHLACKATLILLLLASAVVLLAGWLASVFSSSEDSAVVACEVPALDREYTFEGIKKALWKDPTAEFLMIDPCGSTPAEARVRGCRYGMLYGSWLPDECWDDESETRFKNAGHWKFWLQPNRTEELSWDEVAKGEHEYVLVEWEYHQRHCADMNRRLFTAMSRRGLQTIDSYLSQWGHFHHCQNSLMTQKPMHELSAILWRKFPDCGVIRWKN</sequence>
<dbReference type="PANTHER" id="PTHR35896">
    <property type="entry name" value="IG-LIKE DOMAIN-CONTAINING PROTEIN"/>
    <property type="match status" value="1"/>
</dbReference>
<gene>
    <name evidence="3" type="ORF">B0H66DRAFT_252085</name>
</gene>
<dbReference type="InterPro" id="IPR053008">
    <property type="entry name" value="Phomopsin_biosynth_assoc"/>
</dbReference>
<organism evidence="3 4">
    <name type="scientific">Apodospora peruviana</name>
    <dbReference type="NCBI Taxonomy" id="516989"/>
    <lineage>
        <taxon>Eukaryota</taxon>
        <taxon>Fungi</taxon>
        <taxon>Dikarya</taxon>
        <taxon>Ascomycota</taxon>
        <taxon>Pezizomycotina</taxon>
        <taxon>Sordariomycetes</taxon>
        <taxon>Sordariomycetidae</taxon>
        <taxon>Sordariales</taxon>
        <taxon>Lasiosphaeriaceae</taxon>
        <taxon>Apodospora</taxon>
    </lineage>
</organism>
<feature type="region of interest" description="Disordered" evidence="1">
    <location>
        <begin position="1"/>
        <end position="22"/>
    </location>
</feature>
<dbReference type="PANTHER" id="PTHR35896:SF3">
    <property type="entry name" value="MAJOR FACILITATOR SUPERFAMILY TRANSPORTER"/>
    <property type="match status" value="1"/>
</dbReference>
<accession>A0AAE0I5K3</accession>
<keyword evidence="2" id="KW-1133">Transmembrane helix</keyword>